<dbReference type="RefSeq" id="WP_190184467.1">
    <property type="nucleotide sequence ID" value="NZ_BMVP01000004.1"/>
</dbReference>
<gene>
    <name evidence="2" type="ORF">GCM10010347_28420</name>
</gene>
<accession>A0ABQ3EWD8</accession>
<dbReference type="SUPFAM" id="SSF53474">
    <property type="entry name" value="alpha/beta-Hydrolases"/>
    <property type="match status" value="1"/>
</dbReference>
<evidence type="ECO:0000256" key="1">
    <source>
        <dbReference type="SAM" id="SignalP"/>
    </source>
</evidence>
<keyword evidence="1" id="KW-0732">Signal</keyword>
<dbReference type="PANTHER" id="PTHR32015">
    <property type="entry name" value="FASTING INDUCED LIPASE"/>
    <property type="match status" value="1"/>
</dbReference>
<dbReference type="Proteomes" id="UP000642673">
    <property type="component" value="Unassembled WGS sequence"/>
</dbReference>
<sequence>MTPNLLRALPAAALAFAAFIPQAAAAPTAPAAGGPDPIVFVHGWNSSGSTWNTMADRFRSDGWPAGRLDQWSYPTSQSNVTTARQLADEIDRVLAATGATKVDLVTHSMGSLSSRYYLKNLGGDSKVDAWVSLAGPNHGTSAAVLCGGAPCAEMRPGSRFLNELNAGDETPGAPRYATWWSPCDGIISPDSSTVALSGAVNTETGCLRHTAFPVDARVYEEVRAHVR</sequence>
<evidence type="ECO:0000313" key="3">
    <source>
        <dbReference type="Proteomes" id="UP000642673"/>
    </source>
</evidence>
<dbReference type="InterPro" id="IPR029058">
    <property type="entry name" value="AB_hydrolase_fold"/>
</dbReference>
<organism evidence="2 3">
    <name type="scientific">Streptomyces cirratus</name>
    <dbReference type="NCBI Taxonomy" id="68187"/>
    <lineage>
        <taxon>Bacteria</taxon>
        <taxon>Bacillati</taxon>
        <taxon>Actinomycetota</taxon>
        <taxon>Actinomycetes</taxon>
        <taxon>Kitasatosporales</taxon>
        <taxon>Streptomycetaceae</taxon>
        <taxon>Streptomyces</taxon>
    </lineage>
</organism>
<reference evidence="3" key="1">
    <citation type="journal article" date="2019" name="Int. J. Syst. Evol. Microbiol.">
        <title>The Global Catalogue of Microorganisms (GCM) 10K type strain sequencing project: providing services to taxonomists for standard genome sequencing and annotation.</title>
        <authorList>
            <consortium name="The Broad Institute Genomics Platform"/>
            <consortium name="The Broad Institute Genome Sequencing Center for Infectious Disease"/>
            <person name="Wu L."/>
            <person name="Ma J."/>
        </authorList>
    </citation>
    <scope>NUCLEOTIDE SEQUENCE [LARGE SCALE GENOMIC DNA]</scope>
    <source>
        <strain evidence="3">JCM 4738</strain>
    </source>
</reference>
<feature type="signal peptide" evidence="1">
    <location>
        <begin position="1"/>
        <end position="25"/>
    </location>
</feature>
<dbReference type="EMBL" id="BMVP01000004">
    <property type="protein sequence ID" value="GHB56636.1"/>
    <property type="molecule type" value="Genomic_DNA"/>
</dbReference>
<proteinExistence type="predicted"/>
<dbReference type="Pfam" id="PF01674">
    <property type="entry name" value="Lipase_2"/>
    <property type="match status" value="1"/>
</dbReference>
<name>A0ABQ3EWD8_9ACTN</name>
<dbReference type="Gene3D" id="3.40.50.1820">
    <property type="entry name" value="alpha/beta hydrolase"/>
    <property type="match status" value="1"/>
</dbReference>
<comment type="caution">
    <text evidence="2">The sequence shown here is derived from an EMBL/GenBank/DDBJ whole genome shotgun (WGS) entry which is preliminary data.</text>
</comment>
<feature type="chain" id="PRO_5045400434" evidence="1">
    <location>
        <begin position="26"/>
        <end position="227"/>
    </location>
</feature>
<protein>
    <submittedName>
        <fullName evidence="2">Lipase</fullName>
    </submittedName>
</protein>
<keyword evidence="3" id="KW-1185">Reference proteome</keyword>
<evidence type="ECO:0000313" key="2">
    <source>
        <dbReference type="EMBL" id="GHB56636.1"/>
    </source>
</evidence>
<dbReference type="PANTHER" id="PTHR32015:SF1">
    <property type="entry name" value="LIPASE"/>
    <property type="match status" value="1"/>
</dbReference>
<dbReference type="InterPro" id="IPR002918">
    <property type="entry name" value="Lipase_EstA/Esterase_EstB"/>
</dbReference>